<protein>
    <submittedName>
        <fullName evidence="1">Uncharacterized protein</fullName>
    </submittedName>
</protein>
<dbReference type="AlphaFoldDB" id="A0AAU9PCP7"/>
<dbReference type="EMBL" id="CAKMRJ010005634">
    <property type="protein sequence ID" value="CAH1447852.1"/>
    <property type="molecule type" value="Genomic_DNA"/>
</dbReference>
<dbReference type="Proteomes" id="UP001157418">
    <property type="component" value="Unassembled WGS sequence"/>
</dbReference>
<reference evidence="1 2" key="1">
    <citation type="submission" date="2022-01" db="EMBL/GenBank/DDBJ databases">
        <authorList>
            <person name="Xiong W."/>
            <person name="Schranz E."/>
        </authorList>
    </citation>
    <scope>NUCLEOTIDE SEQUENCE [LARGE SCALE GENOMIC DNA]</scope>
</reference>
<name>A0AAU9PCP7_9ASTR</name>
<keyword evidence="2" id="KW-1185">Reference proteome</keyword>
<evidence type="ECO:0000313" key="1">
    <source>
        <dbReference type="EMBL" id="CAH1447852.1"/>
    </source>
</evidence>
<organism evidence="1 2">
    <name type="scientific">Lactuca virosa</name>
    <dbReference type="NCBI Taxonomy" id="75947"/>
    <lineage>
        <taxon>Eukaryota</taxon>
        <taxon>Viridiplantae</taxon>
        <taxon>Streptophyta</taxon>
        <taxon>Embryophyta</taxon>
        <taxon>Tracheophyta</taxon>
        <taxon>Spermatophyta</taxon>
        <taxon>Magnoliopsida</taxon>
        <taxon>eudicotyledons</taxon>
        <taxon>Gunneridae</taxon>
        <taxon>Pentapetalae</taxon>
        <taxon>asterids</taxon>
        <taxon>campanulids</taxon>
        <taxon>Asterales</taxon>
        <taxon>Asteraceae</taxon>
        <taxon>Cichorioideae</taxon>
        <taxon>Cichorieae</taxon>
        <taxon>Lactucinae</taxon>
        <taxon>Lactuca</taxon>
    </lineage>
</organism>
<comment type="caution">
    <text evidence="1">The sequence shown here is derived from an EMBL/GenBank/DDBJ whole genome shotgun (WGS) entry which is preliminary data.</text>
</comment>
<evidence type="ECO:0000313" key="2">
    <source>
        <dbReference type="Proteomes" id="UP001157418"/>
    </source>
</evidence>
<accession>A0AAU9PCP7</accession>
<gene>
    <name evidence="1" type="ORF">LVIROSA_LOCUS33431</name>
</gene>
<proteinExistence type="predicted"/>
<sequence length="84" mass="9665">MVSFRKLDDVNDPKNFTFCLGSQRREISLVELVWRLDLYDRSDATSPEFVVFLEHCNKRLPEEVTETGYWVKIASGSYTVGTAS</sequence>